<dbReference type="Pfam" id="PF03721">
    <property type="entry name" value="UDPG_MGDP_dh_N"/>
    <property type="match status" value="1"/>
</dbReference>
<dbReference type="AlphaFoldDB" id="A0A4R6UIK4"/>
<dbReference type="InterPro" id="IPR028357">
    <property type="entry name" value="UDPglc_DH_bac"/>
</dbReference>
<protein>
    <recommendedName>
        <fullName evidence="3 7">UDP-glucose 6-dehydrogenase</fullName>
        <ecNumber evidence="3 7">1.1.1.22</ecNumber>
    </recommendedName>
</protein>
<dbReference type="InterPro" id="IPR014026">
    <property type="entry name" value="UDP-Glc/GDP-Man_DH_dimer"/>
</dbReference>
<dbReference type="Gene3D" id="3.40.50.720">
    <property type="entry name" value="NAD(P)-binding Rossmann-like Domain"/>
    <property type="match status" value="2"/>
</dbReference>
<evidence type="ECO:0000256" key="9">
    <source>
        <dbReference type="PIRSR" id="PIRSR500134-3"/>
    </source>
</evidence>
<dbReference type="GO" id="GO:0000271">
    <property type="term" value="P:polysaccharide biosynthetic process"/>
    <property type="evidence" value="ECO:0007669"/>
    <property type="project" value="InterPro"/>
</dbReference>
<evidence type="ECO:0000256" key="3">
    <source>
        <dbReference type="ARBA" id="ARBA00012954"/>
    </source>
</evidence>
<dbReference type="Gene3D" id="1.20.5.100">
    <property type="entry name" value="Cytochrome c1, transmembrane anchor, C-terminal"/>
    <property type="match status" value="1"/>
</dbReference>
<accession>A0A4R6UIK4</accession>
<dbReference type="InterPro" id="IPR014027">
    <property type="entry name" value="UDP-Glc/GDP-Man_DH_C"/>
</dbReference>
<dbReference type="NCBIfam" id="TIGR03026">
    <property type="entry name" value="NDP-sugDHase"/>
    <property type="match status" value="1"/>
</dbReference>
<dbReference type="SUPFAM" id="SSF52413">
    <property type="entry name" value="UDP-glucose/GDP-mannose dehydrogenase C-terminal domain"/>
    <property type="match status" value="1"/>
</dbReference>
<name>A0A4R6UIK4_9BACI</name>
<dbReference type="InterPro" id="IPR001732">
    <property type="entry name" value="UDP-Glc/GDP-Man_DH_N"/>
</dbReference>
<feature type="domain" description="UDP-glucose/GDP-mannose dehydrogenase C-terminal" evidence="10">
    <location>
        <begin position="302"/>
        <end position="404"/>
    </location>
</feature>
<dbReference type="SUPFAM" id="SSF51735">
    <property type="entry name" value="NAD(P)-binding Rossmann-fold domains"/>
    <property type="match status" value="1"/>
</dbReference>
<evidence type="ECO:0000256" key="2">
    <source>
        <dbReference type="ARBA" id="ARBA00006601"/>
    </source>
</evidence>
<keyword evidence="4 7" id="KW-0560">Oxidoreductase</keyword>
<evidence type="ECO:0000259" key="10">
    <source>
        <dbReference type="SMART" id="SM00984"/>
    </source>
</evidence>
<dbReference type="UniPathway" id="UPA00038">
    <property type="reaction ID" value="UER00491"/>
</dbReference>
<evidence type="ECO:0000256" key="7">
    <source>
        <dbReference type="PIRNR" id="PIRNR000124"/>
    </source>
</evidence>
<dbReference type="RefSeq" id="WP_166639124.1">
    <property type="nucleotide sequence ID" value="NZ_SNYJ01000001.1"/>
</dbReference>
<feature type="binding site" evidence="8">
    <location>
        <position position="309"/>
    </location>
    <ligand>
        <name>substrate</name>
    </ligand>
</feature>
<feature type="binding site" evidence="9">
    <location>
        <position position="253"/>
    </location>
    <ligand>
        <name>NAD(+)</name>
        <dbReference type="ChEBI" id="CHEBI:57540"/>
    </ligand>
</feature>
<feature type="binding site" evidence="9">
    <location>
        <position position="114"/>
    </location>
    <ligand>
        <name>NAD(+)</name>
        <dbReference type="ChEBI" id="CHEBI:57540"/>
    </ligand>
</feature>
<keyword evidence="12" id="KW-1185">Reference proteome</keyword>
<comment type="catalytic activity">
    <reaction evidence="6 7">
        <text>UDP-alpha-D-glucose + 2 NAD(+) + H2O = UDP-alpha-D-glucuronate + 2 NADH + 3 H(+)</text>
        <dbReference type="Rhea" id="RHEA:23596"/>
        <dbReference type="ChEBI" id="CHEBI:15377"/>
        <dbReference type="ChEBI" id="CHEBI:15378"/>
        <dbReference type="ChEBI" id="CHEBI:57540"/>
        <dbReference type="ChEBI" id="CHEBI:57945"/>
        <dbReference type="ChEBI" id="CHEBI:58052"/>
        <dbReference type="ChEBI" id="CHEBI:58885"/>
        <dbReference type="EC" id="1.1.1.22"/>
    </reaction>
</comment>
<dbReference type="InterPro" id="IPR036291">
    <property type="entry name" value="NAD(P)-bd_dom_sf"/>
</dbReference>
<dbReference type="InterPro" id="IPR008927">
    <property type="entry name" value="6-PGluconate_DH-like_C_sf"/>
</dbReference>
<organism evidence="11 12">
    <name type="scientific">Aureibacillus halotolerans</name>
    <dbReference type="NCBI Taxonomy" id="1508390"/>
    <lineage>
        <taxon>Bacteria</taxon>
        <taxon>Bacillati</taxon>
        <taxon>Bacillota</taxon>
        <taxon>Bacilli</taxon>
        <taxon>Bacillales</taxon>
        <taxon>Bacillaceae</taxon>
        <taxon>Aureibacillus</taxon>
    </lineage>
</organism>
<comment type="pathway">
    <text evidence="1">Nucleotide-sugar biosynthesis; UDP-alpha-D-glucuronate biosynthesis; UDP-alpha-D-glucuronate from UDP-alpha-D-glucose: step 1/1.</text>
</comment>
<evidence type="ECO:0000256" key="5">
    <source>
        <dbReference type="ARBA" id="ARBA00023027"/>
    </source>
</evidence>
<dbReference type="GO" id="GO:0051287">
    <property type="term" value="F:NAD binding"/>
    <property type="evidence" value="ECO:0007669"/>
    <property type="project" value="InterPro"/>
</dbReference>
<dbReference type="PANTHER" id="PTHR43750:SF4">
    <property type="entry name" value="UDP-GLUCOSE 6-DEHYDROGENASE YWQF"/>
    <property type="match status" value="1"/>
</dbReference>
<dbReference type="PANTHER" id="PTHR43750">
    <property type="entry name" value="UDP-GLUCOSE 6-DEHYDROGENASE TUAD"/>
    <property type="match status" value="1"/>
</dbReference>
<dbReference type="EC" id="1.1.1.22" evidence="3 7"/>
<evidence type="ECO:0000256" key="4">
    <source>
        <dbReference type="ARBA" id="ARBA00023002"/>
    </source>
</evidence>
<evidence type="ECO:0000313" key="11">
    <source>
        <dbReference type="EMBL" id="TDQ43004.1"/>
    </source>
</evidence>
<dbReference type="SUPFAM" id="SSF48179">
    <property type="entry name" value="6-phosphogluconate dehydrogenase C-terminal domain-like"/>
    <property type="match status" value="1"/>
</dbReference>
<evidence type="ECO:0000313" key="12">
    <source>
        <dbReference type="Proteomes" id="UP000295632"/>
    </source>
</evidence>
<sequence>MNIAVIGTGHIGLTTGVAFADVGHDTTYINIEANHNDMKRLREGTVPFYEPDLELLLMKNMTADRFRMTDHLFEIEAEVLCLALDMPHEAELVALAEQVCEALPNCAVLMIKSTVLPGTCEALQEKLLAQGHRTEVVYSPHFMRKGSAVRDTFKADRILLGMSSHRVAEQMQRLHAAFDIPLYETTLRNAEMIKYATSAFLATKVSFINEIAQLCEGIGADIEAVTEGLSLDGRIGGAYLQAGIGYSGSGLAKDTSALAMLAHMNEIDMPVLKAVLEVNENQVQAFVEKAKDCGALKGKRVALLGLTYKANTDDLSETPALTVANTLLSEGAEVIGYDPVAIESAKKMMPNGVLFGRTIAETVNQCDLAMILTDGLEIEAFPLNDYKHFMKTPVLLDGRNVHCPVEAEGAGIHYISIGRNEVSDSFVP</sequence>
<comment type="caution">
    <text evidence="11">The sequence shown here is derived from an EMBL/GenBank/DDBJ whole genome shotgun (WGS) entry which is preliminary data.</text>
</comment>
<evidence type="ECO:0000256" key="1">
    <source>
        <dbReference type="ARBA" id="ARBA00004701"/>
    </source>
</evidence>
<dbReference type="PIRSF" id="PIRSF500134">
    <property type="entry name" value="UDPglc_DH_bac"/>
    <property type="match status" value="1"/>
</dbReference>
<dbReference type="GO" id="GO:0003979">
    <property type="term" value="F:UDP-glucose 6-dehydrogenase activity"/>
    <property type="evidence" value="ECO:0007669"/>
    <property type="project" value="UniProtKB-EC"/>
</dbReference>
<dbReference type="Proteomes" id="UP000295632">
    <property type="component" value="Unassembled WGS sequence"/>
</dbReference>
<dbReference type="Pfam" id="PF00984">
    <property type="entry name" value="UDPG_MGDP_dh"/>
    <property type="match status" value="1"/>
</dbReference>
<feature type="binding site" evidence="8">
    <location>
        <position position="194"/>
    </location>
    <ligand>
        <name>substrate</name>
    </ligand>
</feature>
<dbReference type="Pfam" id="PF03720">
    <property type="entry name" value="UDPG_MGDP_dh_C"/>
    <property type="match status" value="1"/>
</dbReference>
<comment type="similarity">
    <text evidence="2 7">Belongs to the UDP-glucose/GDP-mannose dehydrogenase family.</text>
</comment>
<feature type="binding site" evidence="8">
    <location>
        <begin position="239"/>
        <end position="243"/>
    </location>
    <ligand>
        <name>substrate</name>
    </ligand>
</feature>
<evidence type="ECO:0000256" key="6">
    <source>
        <dbReference type="ARBA" id="ARBA00047473"/>
    </source>
</evidence>
<dbReference type="InterPro" id="IPR036220">
    <property type="entry name" value="UDP-Glc/GDP-Man_DH_C_sf"/>
</dbReference>
<gene>
    <name evidence="11" type="ORF">EV213_101436</name>
</gene>
<dbReference type="PIRSF" id="PIRSF000124">
    <property type="entry name" value="UDPglc_GDPman_dh"/>
    <property type="match status" value="1"/>
</dbReference>
<dbReference type="EMBL" id="SNYJ01000001">
    <property type="protein sequence ID" value="TDQ43004.1"/>
    <property type="molecule type" value="Genomic_DNA"/>
</dbReference>
<proteinExistence type="inferred from homology"/>
<evidence type="ECO:0000256" key="8">
    <source>
        <dbReference type="PIRSR" id="PIRSR500134-2"/>
    </source>
</evidence>
<dbReference type="GO" id="GO:0006065">
    <property type="term" value="P:UDP-glucuronate biosynthetic process"/>
    <property type="evidence" value="ECO:0007669"/>
    <property type="project" value="UniProtKB-UniPathway"/>
</dbReference>
<keyword evidence="5 7" id="KW-0520">NAD</keyword>
<reference evidence="11 12" key="1">
    <citation type="submission" date="2019-03" db="EMBL/GenBank/DDBJ databases">
        <title>Genomic Encyclopedia of Type Strains, Phase IV (KMG-IV): sequencing the most valuable type-strain genomes for metagenomic binning, comparative biology and taxonomic classification.</title>
        <authorList>
            <person name="Goeker M."/>
        </authorList>
    </citation>
    <scope>NUCLEOTIDE SEQUENCE [LARGE SCALE GENOMIC DNA]</scope>
    <source>
        <strain evidence="11 12">DSM 28697</strain>
    </source>
</reference>
<dbReference type="InterPro" id="IPR017476">
    <property type="entry name" value="UDP-Glc/GDP-Man"/>
</dbReference>
<dbReference type="SMART" id="SM00984">
    <property type="entry name" value="UDPG_MGDP_dh_C"/>
    <property type="match status" value="1"/>
</dbReference>